<dbReference type="EMBL" id="LT629772">
    <property type="protein sequence ID" value="SDS55480.1"/>
    <property type="molecule type" value="Genomic_DNA"/>
</dbReference>
<gene>
    <name evidence="1" type="ORF">SAMN04489812_2263</name>
</gene>
<sequence length="29" mass="2856">MINFIDADPIAAAGDVAVGVSCGYSQPAC</sequence>
<name>A0A1H1T5L3_9ACTN</name>
<protein>
    <submittedName>
        <fullName evidence="1">Uncharacterized protein</fullName>
    </submittedName>
</protein>
<dbReference type="Proteomes" id="UP000199103">
    <property type="component" value="Chromosome I"/>
</dbReference>
<evidence type="ECO:0000313" key="2">
    <source>
        <dbReference type="Proteomes" id="UP000199103"/>
    </source>
</evidence>
<dbReference type="AlphaFoldDB" id="A0A1H1T5L3"/>
<keyword evidence="2" id="KW-1185">Reference proteome</keyword>
<proteinExistence type="predicted"/>
<accession>A0A1H1T5L3</accession>
<organism evidence="1 2">
    <name type="scientific">Microlunatus soli</name>
    <dbReference type="NCBI Taxonomy" id="630515"/>
    <lineage>
        <taxon>Bacteria</taxon>
        <taxon>Bacillati</taxon>
        <taxon>Actinomycetota</taxon>
        <taxon>Actinomycetes</taxon>
        <taxon>Propionibacteriales</taxon>
        <taxon>Propionibacteriaceae</taxon>
        <taxon>Microlunatus</taxon>
    </lineage>
</organism>
<reference evidence="1 2" key="1">
    <citation type="submission" date="2016-10" db="EMBL/GenBank/DDBJ databases">
        <authorList>
            <person name="de Groot N.N."/>
        </authorList>
    </citation>
    <scope>NUCLEOTIDE SEQUENCE [LARGE SCALE GENOMIC DNA]</scope>
    <source>
        <strain evidence="1 2">DSM 21800</strain>
    </source>
</reference>
<evidence type="ECO:0000313" key="1">
    <source>
        <dbReference type="EMBL" id="SDS55480.1"/>
    </source>
</evidence>